<gene>
    <name evidence="2" type="ORF">HMPREF9448_01229</name>
</gene>
<dbReference type="OrthoDB" id="1120520at2"/>
<dbReference type="PANTHER" id="PTHR33507">
    <property type="entry name" value="INNER MEMBRANE PROTEIN YBBJ"/>
    <property type="match status" value="1"/>
</dbReference>
<dbReference type="EMBL" id="ADLE01000008">
    <property type="protein sequence ID" value="EJZ64746.1"/>
    <property type="molecule type" value="Genomic_DNA"/>
</dbReference>
<feature type="transmembrane region" description="Helical" evidence="1">
    <location>
        <begin position="54"/>
        <end position="74"/>
    </location>
</feature>
<dbReference type="PANTHER" id="PTHR33507:SF3">
    <property type="entry name" value="INNER MEMBRANE PROTEIN YBBJ"/>
    <property type="match status" value="1"/>
</dbReference>
<keyword evidence="1" id="KW-1133">Transmembrane helix</keyword>
<dbReference type="InterPro" id="IPR012340">
    <property type="entry name" value="NA-bd_OB-fold"/>
</dbReference>
<evidence type="ECO:0000313" key="2">
    <source>
        <dbReference type="EMBL" id="EJZ64746.1"/>
    </source>
</evidence>
<dbReference type="AlphaFoldDB" id="K0X2I2"/>
<keyword evidence="1" id="KW-0472">Membrane</keyword>
<accession>K0X2I2</accession>
<evidence type="ECO:0008006" key="4">
    <source>
        <dbReference type="Google" id="ProtNLM"/>
    </source>
</evidence>
<sequence length="171" mass="18426">MFDILAVTLLIILALVLAVLEIFFLPGITIAGICSVLFYGGGIYYAYSAFGTNGAVITLFIAAVTTIAVIIGFMRSRSLDKMSLHTEISSVVPSPITPDIKVGDMGVTLSRLNPMGKIIVGIHTIEARADNELIDEDTPVKIIRIEPTVVIVCKETENEKTGNNINTSKQK</sequence>
<organism evidence="2 3">
    <name type="scientific">Barnesiella intestinihominis YIT 11860</name>
    <dbReference type="NCBI Taxonomy" id="742726"/>
    <lineage>
        <taxon>Bacteria</taxon>
        <taxon>Pseudomonadati</taxon>
        <taxon>Bacteroidota</taxon>
        <taxon>Bacteroidia</taxon>
        <taxon>Bacteroidales</taxon>
        <taxon>Barnesiellaceae</taxon>
        <taxon>Barnesiella</taxon>
    </lineage>
</organism>
<keyword evidence="3" id="KW-1185">Reference proteome</keyword>
<dbReference type="GeneID" id="77848518"/>
<keyword evidence="1" id="KW-0812">Transmembrane</keyword>
<dbReference type="InterPro" id="IPR052165">
    <property type="entry name" value="Membrane_assoc_protease"/>
</dbReference>
<dbReference type="HOGENOM" id="CLU_087257_3_1_10"/>
<dbReference type="STRING" id="742726.HMPREF9448_01229"/>
<protein>
    <recommendedName>
        <fullName evidence="4">NfeD-like C-terminal domain-containing protein</fullName>
    </recommendedName>
</protein>
<dbReference type="RefSeq" id="WP_008861714.1">
    <property type="nucleotide sequence ID" value="NZ_CAXSNY010000001.1"/>
</dbReference>
<feature type="transmembrane region" description="Helical" evidence="1">
    <location>
        <begin position="28"/>
        <end position="47"/>
    </location>
</feature>
<dbReference type="eggNOG" id="COG1030">
    <property type="taxonomic scope" value="Bacteria"/>
</dbReference>
<name>K0X2I2_9BACT</name>
<dbReference type="Proteomes" id="UP000006044">
    <property type="component" value="Unassembled WGS sequence"/>
</dbReference>
<comment type="caution">
    <text evidence="2">The sequence shown here is derived from an EMBL/GenBank/DDBJ whole genome shotgun (WGS) entry which is preliminary data.</text>
</comment>
<reference evidence="2 3" key="1">
    <citation type="submission" date="2012-08" db="EMBL/GenBank/DDBJ databases">
        <title>The Genome Sequence of Barnesiella intestinihominis YIT 11860.</title>
        <authorList>
            <consortium name="The Broad Institute Genome Sequencing Platform"/>
            <person name="Earl A."/>
            <person name="Ward D."/>
            <person name="Feldgarden M."/>
            <person name="Gevers D."/>
            <person name="Morotomi M."/>
            <person name="Walker B."/>
            <person name="Young S.K."/>
            <person name="Zeng Q."/>
            <person name="Gargeya S."/>
            <person name="Fitzgerald M."/>
            <person name="Haas B."/>
            <person name="Abouelleil A."/>
            <person name="Alvarado L."/>
            <person name="Arachchi H.M."/>
            <person name="Berlin A.M."/>
            <person name="Chapman S.B."/>
            <person name="Goldberg J."/>
            <person name="Griggs A."/>
            <person name="Gujja S."/>
            <person name="Hansen M."/>
            <person name="Howarth C."/>
            <person name="Imamovic A."/>
            <person name="Larimer J."/>
            <person name="McCowen C."/>
            <person name="Montmayeur A."/>
            <person name="Murphy C."/>
            <person name="Neiman D."/>
            <person name="Pearson M."/>
            <person name="Priest M."/>
            <person name="Roberts A."/>
            <person name="Saif S."/>
            <person name="Shea T."/>
            <person name="Sisk P."/>
            <person name="Sykes S."/>
            <person name="Wortman J."/>
            <person name="Nusbaum C."/>
            <person name="Birren B."/>
        </authorList>
    </citation>
    <scope>NUCLEOTIDE SEQUENCE [LARGE SCALE GENOMIC DNA]</scope>
    <source>
        <strain evidence="2 3">YIT 11860</strain>
    </source>
</reference>
<evidence type="ECO:0000256" key="1">
    <source>
        <dbReference type="SAM" id="Phobius"/>
    </source>
</evidence>
<dbReference type="GO" id="GO:0005886">
    <property type="term" value="C:plasma membrane"/>
    <property type="evidence" value="ECO:0007669"/>
    <property type="project" value="TreeGrafter"/>
</dbReference>
<evidence type="ECO:0000313" key="3">
    <source>
        <dbReference type="Proteomes" id="UP000006044"/>
    </source>
</evidence>
<dbReference type="Gene3D" id="2.40.50.140">
    <property type="entry name" value="Nucleic acid-binding proteins"/>
    <property type="match status" value="1"/>
</dbReference>
<proteinExistence type="predicted"/>